<accession>A0AAD8BFI3</accession>
<dbReference type="EMBL" id="JASAOG010000089">
    <property type="protein sequence ID" value="KAK0053048.1"/>
    <property type="molecule type" value="Genomic_DNA"/>
</dbReference>
<dbReference type="Proteomes" id="UP001233172">
    <property type="component" value="Unassembled WGS sequence"/>
</dbReference>
<evidence type="ECO:0000313" key="2">
    <source>
        <dbReference type="EMBL" id="KAK0053048.1"/>
    </source>
</evidence>
<evidence type="ECO:0000256" key="1">
    <source>
        <dbReference type="SAM" id="MobiDB-lite"/>
    </source>
</evidence>
<keyword evidence="3" id="KW-1185">Reference proteome</keyword>
<reference evidence="2" key="2">
    <citation type="submission" date="2023-04" db="EMBL/GenBank/DDBJ databases">
        <authorList>
            <person name="Bu L."/>
            <person name="Lu L."/>
            <person name="Laidemitt M.R."/>
            <person name="Zhang S.M."/>
            <person name="Mutuku M."/>
            <person name="Mkoji G."/>
            <person name="Steinauer M."/>
            <person name="Loker E.S."/>
        </authorList>
    </citation>
    <scope>NUCLEOTIDE SEQUENCE</scope>
    <source>
        <strain evidence="2">KasaAsao</strain>
        <tissue evidence="2">Whole Snail</tissue>
    </source>
</reference>
<organism evidence="2 3">
    <name type="scientific">Biomphalaria pfeifferi</name>
    <name type="common">Bloodfluke planorb</name>
    <name type="synonym">Freshwater snail</name>
    <dbReference type="NCBI Taxonomy" id="112525"/>
    <lineage>
        <taxon>Eukaryota</taxon>
        <taxon>Metazoa</taxon>
        <taxon>Spiralia</taxon>
        <taxon>Lophotrochozoa</taxon>
        <taxon>Mollusca</taxon>
        <taxon>Gastropoda</taxon>
        <taxon>Heterobranchia</taxon>
        <taxon>Euthyneura</taxon>
        <taxon>Panpulmonata</taxon>
        <taxon>Hygrophila</taxon>
        <taxon>Lymnaeoidea</taxon>
        <taxon>Planorbidae</taxon>
        <taxon>Biomphalaria</taxon>
    </lineage>
</organism>
<protein>
    <submittedName>
        <fullName evidence="2">Uncharacterized protein</fullName>
    </submittedName>
</protein>
<proteinExistence type="predicted"/>
<gene>
    <name evidence="2" type="ORF">Bpfe_017425</name>
</gene>
<evidence type="ECO:0000313" key="3">
    <source>
        <dbReference type="Proteomes" id="UP001233172"/>
    </source>
</evidence>
<sequence>MWLGQRPTVFTPPGRAPKKSVPFTGSSRESRKRNIILVRIDKEVQIHTDLQGLTVIHYAQDYKHQCLKRNLIDAIAA</sequence>
<reference evidence="2" key="1">
    <citation type="journal article" date="2023" name="PLoS Negl. Trop. Dis.">
        <title>A genome sequence for Biomphalaria pfeifferi, the major vector snail for the human-infecting parasite Schistosoma mansoni.</title>
        <authorList>
            <person name="Bu L."/>
            <person name="Lu L."/>
            <person name="Laidemitt M.R."/>
            <person name="Zhang S.M."/>
            <person name="Mutuku M."/>
            <person name="Mkoji G."/>
            <person name="Steinauer M."/>
            <person name="Loker E.S."/>
        </authorList>
    </citation>
    <scope>NUCLEOTIDE SEQUENCE</scope>
    <source>
        <strain evidence="2">KasaAsao</strain>
    </source>
</reference>
<dbReference type="AlphaFoldDB" id="A0AAD8BFI3"/>
<feature type="region of interest" description="Disordered" evidence="1">
    <location>
        <begin position="1"/>
        <end position="27"/>
    </location>
</feature>
<comment type="caution">
    <text evidence="2">The sequence shown here is derived from an EMBL/GenBank/DDBJ whole genome shotgun (WGS) entry which is preliminary data.</text>
</comment>
<name>A0AAD8BFI3_BIOPF</name>